<proteinExistence type="predicted"/>
<reference evidence="1 2" key="1">
    <citation type="journal article" date="2015" name="Proc. Natl. Acad. Sci. U.S.A.">
        <title>Expanded metabolic versatility of ubiquitous nitrite-oxidizing bacteria from the genus Nitrospira.</title>
        <authorList>
            <person name="Koch H."/>
            <person name="Lucker S."/>
            <person name="Albertsen M."/>
            <person name="Kitzinger K."/>
            <person name="Herbold C."/>
            <person name="Spieck E."/>
            <person name="Nielsen P.H."/>
            <person name="Wagner M."/>
            <person name="Daims H."/>
        </authorList>
    </citation>
    <scope>NUCLEOTIDE SEQUENCE [LARGE SCALE GENOMIC DNA]</scope>
    <source>
        <strain evidence="1 2">NSP M-1</strain>
    </source>
</reference>
<gene>
    <name evidence="1" type="ORF">NITMOv2_3021</name>
</gene>
<dbReference type="EMBL" id="CP011801">
    <property type="protein sequence ID" value="ALA59421.1"/>
    <property type="molecule type" value="Genomic_DNA"/>
</dbReference>
<dbReference type="AlphaFoldDB" id="A0A0K2GEP8"/>
<protein>
    <submittedName>
        <fullName evidence="1">Uncharacterized protein</fullName>
    </submittedName>
</protein>
<keyword evidence="2" id="KW-1185">Reference proteome</keyword>
<dbReference type="STRING" id="42253.NITMOv2_3021"/>
<name>A0A0K2GEP8_NITMO</name>
<organism evidence="1 2">
    <name type="scientific">Nitrospira moscoviensis</name>
    <dbReference type="NCBI Taxonomy" id="42253"/>
    <lineage>
        <taxon>Bacteria</taxon>
        <taxon>Pseudomonadati</taxon>
        <taxon>Nitrospirota</taxon>
        <taxon>Nitrospiria</taxon>
        <taxon>Nitrospirales</taxon>
        <taxon>Nitrospiraceae</taxon>
        <taxon>Nitrospira</taxon>
    </lineage>
</organism>
<dbReference type="PATRIC" id="fig|42253.5.peg.2982"/>
<evidence type="ECO:0000313" key="2">
    <source>
        <dbReference type="Proteomes" id="UP000069205"/>
    </source>
</evidence>
<evidence type="ECO:0000313" key="1">
    <source>
        <dbReference type="EMBL" id="ALA59421.1"/>
    </source>
</evidence>
<dbReference type="KEGG" id="nmv:NITMOv2_3021"/>
<sequence>MSKIGKTKRLQHIRPSHFFMIVGLMALGIPAISGTAASSEIDRQVACGAAETTELNRWPLRTQDMPGCAGLRQGQVLLQTTRSRREAEEPALNRWPYAFKATEIESDKALVVEDTRDRSKISERTEPDLNMWPLWPKS</sequence>
<dbReference type="Proteomes" id="UP000069205">
    <property type="component" value="Chromosome"/>
</dbReference>
<accession>A0A0K2GEP8</accession>